<feature type="transmembrane region" description="Helical" evidence="1">
    <location>
        <begin position="87"/>
        <end position="111"/>
    </location>
</feature>
<keyword evidence="1" id="KW-0812">Transmembrane</keyword>
<name>U2P5Z6_9BACT</name>
<feature type="transmembrane region" description="Helical" evidence="1">
    <location>
        <begin position="46"/>
        <end position="67"/>
    </location>
</feature>
<keyword evidence="3" id="KW-1185">Reference proteome</keyword>
<sequence>MKRTLSILRWAFYGPMACALSAIILFETGTLPVGVWESEEMASTELYLEFAMILLTIGGIPFVLRLLKFPSVARRLAEDSTEGRSAYGRYALIRLLLMAVLLLLNLLLYYLFMNVRFGYLAIILFISSMFIHPSAARMERETE</sequence>
<dbReference type="AlphaFoldDB" id="U2P5Z6"/>
<organism evidence="2 3">
    <name type="scientific">Segatella baroniae F0067</name>
    <dbReference type="NCBI Taxonomy" id="1115809"/>
    <lineage>
        <taxon>Bacteria</taxon>
        <taxon>Pseudomonadati</taxon>
        <taxon>Bacteroidota</taxon>
        <taxon>Bacteroidia</taxon>
        <taxon>Bacteroidales</taxon>
        <taxon>Prevotellaceae</taxon>
        <taxon>Segatella</taxon>
    </lineage>
</organism>
<comment type="caution">
    <text evidence="2">The sequence shown here is derived from an EMBL/GenBank/DDBJ whole genome shotgun (WGS) entry which is preliminary data.</text>
</comment>
<evidence type="ECO:0000313" key="2">
    <source>
        <dbReference type="EMBL" id="ERK39561.1"/>
    </source>
</evidence>
<reference evidence="2 3" key="1">
    <citation type="submission" date="2013-08" db="EMBL/GenBank/DDBJ databases">
        <authorList>
            <person name="Durkin A.S."/>
            <person name="Haft D.R."/>
            <person name="McCorrison J."/>
            <person name="Torralba M."/>
            <person name="Gillis M."/>
            <person name="Haft D.H."/>
            <person name="Methe B."/>
            <person name="Sutton G."/>
            <person name="Nelson K.E."/>
        </authorList>
    </citation>
    <scope>NUCLEOTIDE SEQUENCE [LARGE SCALE GENOMIC DNA]</scope>
    <source>
        <strain evidence="2 3">F0067</strain>
    </source>
</reference>
<keyword evidence="1" id="KW-1133">Transmembrane helix</keyword>
<dbReference type="Proteomes" id="UP000016648">
    <property type="component" value="Unassembled WGS sequence"/>
</dbReference>
<dbReference type="RefSeq" id="WP_021589403.1">
    <property type="nucleotide sequence ID" value="NZ_AWEY01000017.1"/>
</dbReference>
<evidence type="ECO:0000313" key="3">
    <source>
        <dbReference type="Proteomes" id="UP000016648"/>
    </source>
</evidence>
<dbReference type="PATRIC" id="fig|1115809.3.peg.1045"/>
<dbReference type="EMBL" id="AWEY01000017">
    <property type="protein sequence ID" value="ERK39561.1"/>
    <property type="molecule type" value="Genomic_DNA"/>
</dbReference>
<protein>
    <submittedName>
        <fullName evidence="2">Uncharacterized protein</fullName>
    </submittedName>
</protein>
<proteinExistence type="predicted"/>
<accession>U2P5Z6</accession>
<feature type="transmembrane region" description="Helical" evidence="1">
    <location>
        <begin position="117"/>
        <end position="136"/>
    </location>
</feature>
<keyword evidence="1" id="KW-0472">Membrane</keyword>
<evidence type="ECO:0000256" key="1">
    <source>
        <dbReference type="SAM" id="Phobius"/>
    </source>
</evidence>
<feature type="transmembrane region" description="Helical" evidence="1">
    <location>
        <begin position="7"/>
        <end position="26"/>
    </location>
</feature>
<gene>
    <name evidence="2" type="ORF">HMPREF9135_2286</name>
</gene>